<dbReference type="InterPro" id="IPR002931">
    <property type="entry name" value="Transglutaminase-like"/>
</dbReference>
<evidence type="ECO:0000313" key="4">
    <source>
        <dbReference type="Proteomes" id="UP000464314"/>
    </source>
</evidence>
<dbReference type="Proteomes" id="UP000464314">
    <property type="component" value="Chromosome"/>
</dbReference>
<proteinExistence type="predicted"/>
<dbReference type="Pfam" id="PF01841">
    <property type="entry name" value="Transglut_core"/>
    <property type="match status" value="1"/>
</dbReference>
<organism evidence="3 4">
    <name type="scientific">Anaerocolumna sedimenticola</name>
    <dbReference type="NCBI Taxonomy" id="2696063"/>
    <lineage>
        <taxon>Bacteria</taxon>
        <taxon>Bacillati</taxon>
        <taxon>Bacillota</taxon>
        <taxon>Clostridia</taxon>
        <taxon>Lachnospirales</taxon>
        <taxon>Lachnospiraceae</taxon>
        <taxon>Anaerocolumna</taxon>
    </lineage>
</organism>
<evidence type="ECO:0000259" key="2">
    <source>
        <dbReference type="Pfam" id="PF01841"/>
    </source>
</evidence>
<feature type="domain" description="Transglutaminase-like" evidence="2">
    <location>
        <begin position="135"/>
        <end position="223"/>
    </location>
</feature>
<accession>A0A6P1TRF4</accession>
<reference evidence="3 4" key="1">
    <citation type="submission" date="2020-01" db="EMBL/GenBank/DDBJ databases">
        <title>Genome analysis of Anaerocolumna sp. CBA3638.</title>
        <authorList>
            <person name="Kim J."/>
            <person name="Roh S.W."/>
        </authorList>
    </citation>
    <scope>NUCLEOTIDE SEQUENCE [LARGE SCALE GENOMIC DNA]</scope>
    <source>
        <strain evidence="3 4">CBA3638</strain>
    </source>
</reference>
<keyword evidence="4" id="KW-1185">Reference proteome</keyword>
<dbReference type="AlphaFoldDB" id="A0A6P1TRF4"/>
<dbReference type="EMBL" id="CP048000">
    <property type="protein sequence ID" value="QHQ62927.1"/>
    <property type="molecule type" value="Genomic_DNA"/>
</dbReference>
<evidence type="ECO:0000256" key="1">
    <source>
        <dbReference type="SAM" id="Phobius"/>
    </source>
</evidence>
<dbReference type="KEGG" id="anr:Ana3638_20860"/>
<name>A0A6P1TRF4_9FIRM</name>
<sequence length="374" mass="42860">MKNRNRYCYSILTYLILGILLLIIPTNIVFAQGANLETPTAVIRYDVNNGNFYLKVTADPNSKVYYRIDNKNVTTKCKNIYSGKEINLGKSVRYSDTIYLMAVSGNNTSSIKKYNISEMQSSLYDNEIKRIVKIATNQAENDYEKAAGIFMYFHDNFTYTDQCSDFQALFKKTGVCDELSTVYQKLCEAAGLTCEKMTYHDYEPDAHAFCRVKLNGKWNIIDPVQAIDSSNDKMFFDWQPIVKDGNTYYTINVPAQTGDFFSGVLSNFGEGGGLAGSVVHQYIDKNYKNPDKRYYVYDLNGNRYGDLYTQLFCYCNTETIVTKISPDEYRLDYNYELPELAGAEETYELIKYDATLGYFVYSVRLMDGSLYDPN</sequence>
<keyword evidence="1" id="KW-0812">Transmembrane</keyword>
<feature type="transmembrane region" description="Helical" evidence="1">
    <location>
        <begin position="7"/>
        <end position="30"/>
    </location>
</feature>
<keyword evidence="1" id="KW-0472">Membrane</keyword>
<keyword evidence="1" id="KW-1133">Transmembrane helix</keyword>
<gene>
    <name evidence="3" type="ORF">Ana3638_20860</name>
</gene>
<evidence type="ECO:0000313" key="3">
    <source>
        <dbReference type="EMBL" id="QHQ62927.1"/>
    </source>
</evidence>
<protein>
    <recommendedName>
        <fullName evidence="2">Transglutaminase-like domain-containing protein</fullName>
    </recommendedName>
</protein>
<dbReference type="RefSeq" id="WP_161839749.1">
    <property type="nucleotide sequence ID" value="NZ_CP048000.1"/>
</dbReference>
<dbReference type="SUPFAM" id="SSF54001">
    <property type="entry name" value="Cysteine proteinases"/>
    <property type="match status" value="1"/>
</dbReference>
<dbReference type="InterPro" id="IPR038765">
    <property type="entry name" value="Papain-like_cys_pep_sf"/>
</dbReference>
<dbReference type="Gene3D" id="3.10.620.30">
    <property type="match status" value="1"/>
</dbReference>